<accession>A0A3R7HS62</accession>
<gene>
    <name evidence="1" type="ORF">BCY88_15260</name>
</gene>
<dbReference type="AlphaFoldDB" id="A0A3R7HS62"/>
<dbReference type="Pfam" id="PF18143">
    <property type="entry name" value="HAD_SAK_2"/>
    <property type="match status" value="1"/>
</dbReference>
<evidence type="ECO:0000313" key="1">
    <source>
        <dbReference type="EMBL" id="RKF50117.1"/>
    </source>
</evidence>
<organism evidence="1 2">
    <name type="scientific">Paraburkholderia fungorum</name>
    <dbReference type="NCBI Taxonomy" id="134537"/>
    <lineage>
        <taxon>Bacteria</taxon>
        <taxon>Pseudomonadati</taxon>
        <taxon>Pseudomonadota</taxon>
        <taxon>Betaproteobacteria</taxon>
        <taxon>Burkholderiales</taxon>
        <taxon>Burkholderiaceae</taxon>
        <taxon>Paraburkholderia</taxon>
    </lineage>
</organism>
<evidence type="ECO:0000313" key="2">
    <source>
        <dbReference type="Proteomes" id="UP000283709"/>
    </source>
</evidence>
<sequence length="92" mass="10491">MDLRKRVIGSTWHSQMMKSAFLEKPRFYQTLECIAHAHPRPARWLAIDDDDTGWANTNRDVLVQTGEKTGLGSPAVVSELQEKLELLRHPPP</sequence>
<dbReference type="Proteomes" id="UP000283709">
    <property type="component" value="Unassembled WGS sequence"/>
</dbReference>
<reference evidence="1 2" key="1">
    <citation type="submission" date="2016-07" db="EMBL/GenBank/DDBJ databases">
        <title>Genome analysis of Burkholderia fungorum ES3-20.</title>
        <authorList>
            <person name="Xu D."/>
            <person name="Yao R."/>
            <person name="Zheng S."/>
        </authorList>
    </citation>
    <scope>NUCLEOTIDE SEQUENCE [LARGE SCALE GENOMIC DNA]</scope>
    <source>
        <strain evidence="1 2">ES3-20</strain>
    </source>
</reference>
<protein>
    <submittedName>
        <fullName evidence="1">Uncharacterized protein</fullName>
    </submittedName>
</protein>
<dbReference type="EMBL" id="MCAS01000002">
    <property type="protein sequence ID" value="RKF50117.1"/>
    <property type="molecule type" value="Genomic_DNA"/>
</dbReference>
<comment type="caution">
    <text evidence="1">The sequence shown here is derived from an EMBL/GenBank/DDBJ whole genome shotgun (WGS) entry which is preliminary data.</text>
</comment>
<dbReference type="OrthoDB" id="8773450at2"/>
<name>A0A3R7HS62_9BURK</name>
<proteinExistence type="predicted"/>